<evidence type="ECO:0008006" key="3">
    <source>
        <dbReference type="Google" id="ProtNLM"/>
    </source>
</evidence>
<dbReference type="EMBL" id="CP067134">
    <property type="protein sequence ID" value="WCR10820.1"/>
    <property type="molecule type" value="Genomic_DNA"/>
</dbReference>
<dbReference type="RefSeq" id="WP_272858901.1">
    <property type="nucleotide sequence ID" value="NZ_CP067134.1"/>
</dbReference>
<protein>
    <recommendedName>
        <fullName evidence="3">1,4-alpha-glucan branching enzyme</fullName>
    </recommendedName>
</protein>
<reference evidence="1 2" key="1">
    <citation type="submission" date="2021-01" db="EMBL/GenBank/DDBJ databases">
        <title>Biogeographic distribution of Paracoccus.</title>
        <authorList>
            <person name="Hollensteiner J."/>
            <person name="Leineberger J."/>
            <person name="Brinkhoff T."/>
            <person name="Daniel R."/>
        </authorList>
    </citation>
    <scope>NUCLEOTIDE SEQUENCE [LARGE SCALE GENOMIC DNA]</scope>
    <source>
        <strain evidence="1 2">LMG25392</strain>
    </source>
</reference>
<organism evidence="1 2">
    <name type="scientific">Paracoccus stylophorae</name>
    <dbReference type="NCBI Taxonomy" id="659350"/>
    <lineage>
        <taxon>Bacteria</taxon>
        <taxon>Pseudomonadati</taxon>
        <taxon>Pseudomonadota</taxon>
        <taxon>Alphaproteobacteria</taxon>
        <taxon>Rhodobacterales</taxon>
        <taxon>Paracoccaceae</taxon>
        <taxon>Paracoccus</taxon>
    </lineage>
</organism>
<dbReference type="Proteomes" id="UP001218412">
    <property type="component" value="Chromosome"/>
</dbReference>
<proteinExistence type="predicted"/>
<name>A0ABY7SUV5_9RHOB</name>
<sequence length="90" mass="10537">MTTSQTTTDHDTIRKWAEARNGHPARVKDTGDNGGLLRIDFNEPEERLEEISWDEFFRIFEENDLAFLYQETLEDGSTSRFNKLVDRKNA</sequence>
<evidence type="ECO:0000313" key="1">
    <source>
        <dbReference type="EMBL" id="WCR10820.1"/>
    </source>
</evidence>
<keyword evidence="2" id="KW-1185">Reference proteome</keyword>
<gene>
    <name evidence="1" type="ORF">JHW45_17600</name>
</gene>
<accession>A0ABY7SUV5</accession>
<evidence type="ECO:0000313" key="2">
    <source>
        <dbReference type="Proteomes" id="UP001218412"/>
    </source>
</evidence>